<feature type="non-terminal residue" evidence="1">
    <location>
        <position position="56"/>
    </location>
</feature>
<evidence type="ECO:0000313" key="2">
    <source>
        <dbReference type="Proteomes" id="UP000004810"/>
    </source>
</evidence>
<comment type="caution">
    <text evidence="1">The sequence shown here is derived from an EMBL/GenBank/DDBJ whole genome shotgun (WGS) entry which is preliminary data.</text>
</comment>
<name>J9AUH3_WUCBA</name>
<reference evidence="2" key="1">
    <citation type="submission" date="2012-08" db="EMBL/GenBank/DDBJ databases">
        <title>The Genome Sequence of Wuchereria bancrofti.</title>
        <authorList>
            <person name="Nutman T.B."/>
            <person name="Fink D.L."/>
            <person name="Russ C."/>
            <person name="Young S."/>
            <person name="Zeng Q."/>
            <person name="Koehrsen M."/>
            <person name="Alvarado L."/>
            <person name="Berlin A."/>
            <person name="Chapman S.B."/>
            <person name="Chen Z."/>
            <person name="Freedman E."/>
            <person name="Gellesch M."/>
            <person name="Goldberg J."/>
            <person name="Griggs A."/>
            <person name="Gujja S."/>
            <person name="Heilman E.R."/>
            <person name="Heiman D."/>
            <person name="Hepburn T."/>
            <person name="Howarth C."/>
            <person name="Jen D."/>
            <person name="Larson L."/>
            <person name="Lewis B."/>
            <person name="Mehta T."/>
            <person name="Park D."/>
            <person name="Pearson M."/>
            <person name="Roberts A."/>
            <person name="Saif S."/>
            <person name="Shea T."/>
            <person name="Shenoy N."/>
            <person name="Sisk P."/>
            <person name="Stolte C."/>
            <person name="Sykes S."/>
            <person name="Walk T."/>
            <person name="White J."/>
            <person name="Yandava C."/>
            <person name="Haas B."/>
            <person name="Henn M.R."/>
            <person name="Nusbaum C."/>
            <person name="Birren B."/>
        </authorList>
    </citation>
    <scope>NUCLEOTIDE SEQUENCE [LARGE SCALE GENOMIC DNA]</scope>
    <source>
        <strain evidence="2">NA</strain>
    </source>
</reference>
<proteinExistence type="predicted"/>
<protein>
    <submittedName>
        <fullName evidence="1">Uncharacterized protein</fullName>
    </submittedName>
</protein>
<dbReference type="Proteomes" id="UP000004810">
    <property type="component" value="Unassembled WGS sequence"/>
</dbReference>
<dbReference type="AlphaFoldDB" id="J9AUH3"/>
<accession>J9AUH3</accession>
<organism evidence="1 2">
    <name type="scientific">Wuchereria bancrofti</name>
    <dbReference type="NCBI Taxonomy" id="6293"/>
    <lineage>
        <taxon>Eukaryota</taxon>
        <taxon>Metazoa</taxon>
        <taxon>Ecdysozoa</taxon>
        <taxon>Nematoda</taxon>
        <taxon>Chromadorea</taxon>
        <taxon>Rhabditida</taxon>
        <taxon>Spirurina</taxon>
        <taxon>Spiruromorpha</taxon>
        <taxon>Filarioidea</taxon>
        <taxon>Onchocercidae</taxon>
        <taxon>Wuchereria</taxon>
    </lineage>
</organism>
<dbReference type="EMBL" id="ADBV01006947">
    <property type="protein sequence ID" value="EJW78120.1"/>
    <property type="molecule type" value="Genomic_DNA"/>
</dbReference>
<sequence>MSVEYDKNGRLHYIPKSISRSVSRDRYDDNNFSSYGLNDCEEDSSIEPLHLRTNST</sequence>
<gene>
    <name evidence="1" type="ORF">WUBG_10972</name>
</gene>
<evidence type="ECO:0000313" key="1">
    <source>
        <dbReference type="EMBL" id="EJW78120.1"/>
    </source>
</evidence>